<evidence type="ECO:0000256" key="1">
    <source>
        <dbReference type="SAM" id="MobiDB-lite"/>
    </source>
</evidence>
<protein>
    <recommendedName>
        <fullName evidence="4">Cell envelope biogenesis protein OmpA</fullName>
    </recommendedName>
</protein>
<accession>A0ABP9KJ06</accession>
<organism evidence="2 3">
    <name type="scientific">Streptomyces similanensis</name>
    <dbReference type="NCBI Taxonomy" id="1274988"/>
    <lineage>
        <taxon>Bacteria</taxon>
        <taxon>Bacillati</taxon>
        <taxon>Actinomycetota</taxon>
        <taxon>Actinomycetes</taxon>
        <taxon>Kitasatosporales</taxon>
        <taxon>Streptomycetaceae</taxon>
        <taxon>Streptomyces</taxon>
    </lineage>
</organism>
<feature type="region of interest" description="Disordered" evidence="1">
    <location>
        <begin position="137"/>
        <end position="158"/>
    </location>
</feature>
<keyword evidence="3" id="KW-1185">Reference proteome</keyword>
<evidence type="ECO:0000313" key="3">
    <source>
        <dbReference type="Proteomes" id="UP001500124"/>
    </source>
</evidence>
<name>A0ABP9KJ06_9ACTN</name>
<feature type="compositionally biased region" description="Low complexity" evidence="1">
    <location>
        <begin position="39"/>
        <end position="53"/>
    </location>
</feature>
<feature type="region of interest" description="Disordered" evidence="1">
    <location>
        <begin position="1"/>
        <end position="57"/>
    </location>
</feature>
<proteinExistence type="predicted"/>
<comment type="caution">
    <text evidence="2">The sequence shown here is derived from an EMBL/GenBank/DDBJ whole genome shotgun (WGS) entry which is preliminary data.</text>
</comment>
<dbReference type="RefSeq" id="WP_345669238.1">
    <property type="nucleotide sequence ID" value="NZ_BAABKC010000049.1"/>
</dbReference>
<dbReference type="EMBL" id="BAABKC010000049">
    <property type="protein sequence ID" value="GAA5059772.1"/>
    <property type="molecule type" value="Genomic_DNA"/>
</dbReference>
<sequence>MQPVPGQAQAHVVSLTARRQQAGTVRTPAEASAAARPVPGRTGPAPRYGRRAAPPGPAGADVLRIIGDSRHPVFLTVHADGRRRYGYWQPLDPNTGRGGCYVALATAECDALYEAGRIALGDPLDDATRTTYRVRAAHTPAAPQRTPRRTAQRWERAA</sequence>
<dbReference type="Proteomes" id="UP001500124">
    <property type="component" value="Unassembled WGS sequence"/>
</dbReference>
<reference evidence="3" key="1">
    <citation type="journal article" date="2019" name="Int. J. Syst. Evol. Microbiol.">
        <title>The Global Catalogue of Microorganisms (GCM) 10K type strain sequencing project: providing services to taxonomists for standard genome sequencing and annotation.</title>
        <authorList>
            <consortium name="The Broad Institute Genomics Platform"/>
            <consortium name="The Broad Institute Genome Sequencing Center for Infectious Disease"/>
            <person name="Wu L."/>
            <person name="Ma J."/>
        </authorList>
    </citation>
    <scope>NUCLEOTIDE SEQUENCE [LARGE SCALE GENOMIC DNA]</scope>
    <source>
        <strain evidence="3">JCM 18410</strain>
    </source>
</reference>
<evidence type="ECO:0008006" key="4">
    <source>
        <dbReference type="Google" id="ProtNLM"/>
    </source>
</evidence>
<evidence type="ECO:0000313" key="2">
    <source>
        <dbReference type="EMBL" id="GAA5059772.1"/>
    </source>
</evidence>
<gene>
    <name evidence="2" type="ORF">GCM10023336_35860</name>
</gene>